<dbReference type="Proteomes" id="UP000002668">
    <property type="component" value="Genome"/>
</dbReference>
<dbReference type="InParanoid" id="E4ZN80"/>
<keyword evidence="2" id="KW-1185">Reference proteome</keyword>
<dbReference type="GeneID" id="13283000"/>
<reference evidence="2" key="1">
    <citation type="journal article" date="2011" name="Nat. Commun.">
        <title>Effector diversification within compartments of the Leptosphaeria maculans genome affected by Repeat-Induced Point mutations.</title>
        <authorList>
            <person name="Rouxel T."/>
            <person name="Grandaubert J."/>
            <person name="Hane J.K."/>
            <person name="Hoede C."/>
            <person name="van de Wouw A.P."/>
            <person name="Couloux A."/>
            <person name="Dominguez V."/>
            <person name="Anthouard V."/>
            <person name="Bally P."/>
            <person name="Bourras S."/>
            <person name="Cozijnsen A.J."/>
            <person name="Ciuffetti L.M."/>
            <person name="Degrave A."/>
            <person name="Dilmaghani A."/>
            <person name="Duret L."/>
            <person name="Fudal I."/>
            <person name="Goodwin S.B."/>
            <person name="Gout L."/>
            <person name="Glaser N."/>
            <person name="Linglin J."/>
            <person name="Kema G.H.J."/>
            <person name="Lapalu N."/>
            <person name="Lawrence C.B."/>
            <person name="May K."/>
            <person name="Meyer M."/>
            <person name="Ollivier B."/>
            <person name="Poulain J."/>
            <person name="Schoch C.L."/>
            <person name="Simon A."/>
            <person name="Spatafora J.W."/>
            <person name="Stachowiak A."/>
            <person name="Turgeon B.G."/>
            <person name="Tyler B.M."/>
            <person name="Vincent D."/>
            <person name="Weissenbach J."/>
            <person name="Amselem J."/>
            <person name="Quesneville H."/>
            <person name="Oliver R.P."/>
            <person name="Wincker P."/>
            <person name="Balesdent M.-H."/>
            <person name="Howlett B.J."/>
        </authorList>
    </citation>
    <scope>NUCLEOTIDE SEQUENCE [LARGE SCALE GENOMIC DNA]</scope>
    <source>
        <strain evidence="2">JN3 / isolate v23.1.3 / race Av1-4-5-6-7-8</strain>
    </source>
</reference>
<dbReference type="VEuPathDB" id="FungiDB:LEMA_P038400.1"/>
<protein>
    <submittedName>
        <fullName evidence="1">Predicted protein</fullName>
    </submittedName>
</protein>
<dbReference type="AlphaFoldDB" id="E4ZN80"/>
<evidence type="ECO:0000313" key="2">
    <source>
        <dbReference type="Proteomes" id="UP000002668"/>
    </source>
</evidence>
<organism evidence="2">
    <name type="scientific">Leptosphaeria maculans (strain JN3 / isolate v23.1.3 / race Av1-4-5-6-7-8)</name>
    <name type="common">Blackleg fungus</name>
    <name type="synonym">Phoma lingam</name>
    <dbReference type="NCBI Taxonomy" id="985895"/>
    <lineage>
        <taxon>Eukaryota</taxon>
        <taxon>Fungi</taxon>
        <taxon>Dikarya</taxon>
        <taxon>Ascomycota</taxon>
        <taxon>Pezizomycotina</taxon>
        <taxon>Dothideomycetes</taxon>
        <taxon>Pleosporomycetidae</taxon>
        <taxon>Pleosporales</taxon>
        <taxon>Pleosporineae</taxon>
        <taxon>Leptosphaeriaceae</taxon>
        <taxon>Plenodomus</taxon>
        <taxon>Plenodomus lingam/Leptosphaeria maculans species complex</taxon>
    </lineage>
</organism>
<dbReference type="EMBL" id="FP929105">
    <property type="protein sequence ID" value="CBX92939.1"/>
    <property type="molecule type" value="Genomic_DNA"/>
</dbReference>
<dbReference type="Gene3D" id="6.10.110.10">
    <property type="match status" value="1"/>
</dbReference>
<dbReference type="RefSeq" id="XP_003836304.1">
    <property type="nucleotide sequence ID" value="XM_003836256.1"/>
</dbReference>
<dbReference type="InterPro" id="IPR038213">
    <property type="entry name" value="IFI6/IFI27-like_sf"/>
</dbReference>
<sequence>MSLFFNVSSNGAHHTFTAAQITLPPSPAMVFGTPWQEHTSHSTNPPDDTCHTNQYLHTIALYFAHKGACKLLVPAALSALGFVPAVGAGTYAALFQSLYGDVAVSSWFAAAQSAGAGGLGLQTLSHTCEMYAAALEAGVYMMADSFKESGDEDQS</sequence>
<name>E4ZN80_LEPMJ</name>
<gene>
    <name evidence="1" type="ORF">LEMA_P038400.1</name>
</gene>
<evidence type="ECO:0000313" key="1">
    <source>
        <dbReference type="EMBL" id="CBX92939.1"/>
    </source>
</evidence>
<accession>E4ZN80</accession>
<dbReference type="HOGENOM" id="CLU_1695797_0_0_1"/>
<proteinExistence type="predicted"/>